<feature type="transmembrane region" description="Helical" evidence="7">
    <location>
        <begin position="124"/>
        <end position="142"/>
    </location>
</feature>
<dbReference type="InterPro" id="IPR019931">
    <property type="entry name" value="LPXTG_anchor"/>
</dbReference>
<evidence type="ECO:0000256" key="1">
    <source>
        <dbReference type="ARBA" id="ARBA00004168"/>
    </source>
</evidence>
<dbReference type="Pfam" id="PF00746">
    <property type="entry name" value="Gram_pos_anchor"/>
    <property type="match status" value="1"/>
</dbReference>
<dbReference type="RefSeq" id="WP_165983768.1">
    <property type="nucleotide sequence ID" value="NZ_SCWF01000011.1"/>
</dbReference>
<dbReference type="EMBL" id="SCWF01000011">
    <property type="protein sequence ID" value="TDM13445.1"/>
    <property type="molecule type" value="Genomic_DNA"/>
</dbReference>
<proteinExistence type="predicted"/>
<dbReference type="NCBIfam" id="TIGR01167">
    <property type="entry name" value="LPXTG_anchor"/>
    <property type="match status" value="1"/>
</dbReference>
<evidence type="ECO:0000259" key="9">
    <source>
        <dbReference type="Pfam" id="PF00746"/>
    </source>
</evidence>
<evidence type="ECO:0000256" key="5">
    <source>
        <dbReference type="ARBA" id="ARBA00023088"/>
    </source>
</evidence>
<keyword evidence="7" id="KW-0472">Membrane</keyword>
<evidence type="ECO:0000256" key="7">
    <source>
        <dbReference type="SAM" id="Phobius"/>
    </source>
</evidence>
<evidence type="ECO:0000313" key="11">
    <source>
        <dbReference type="Proteomes" id="UP000294843"/>
    </source>
</evidence>
<evidence type="ECO:0000256" key="8">
    <source>
        <dbReference type="SAM" id="SignalP"/>
    </source>
</evidence>
<evidence type="ECO:0000313" key="10">
    <source>
        <dbReference type="EMBL" id="TDM13445.1"/>
    </source>
</evidence>
<sequence length="146" mass="15688">MRLNKLLIASLTIGTLQLPTITMTAFADEGAKTVTGEILPASTDTDGDGWANVGFDPSGLPAADLEKVNQLTIQKDSGQLSQVEYNEQVAAIFKQTSENQQSVQTQQDQTTITQLPDTGEENRSTGIVVMGILLLAFGLRLITRHA</sequence>
<evidence type="ECO:0000256" key="3">
    <source>
        <dbReference type="ARBA" id="ARBA00022525"/>
    </source>
</evidence>
<accession>A0A4R6BY71</accession>
<evidence type="ECO:0000256" key="4">
    <source>
        <dbReference type="ARBA" id="ARBA00022729"/>
    </source>
</evidence>
<comment type="subcellular location">
    <subcellularLocation>
        <location evidence="1">Secreted</location>
        <location evidence="1">Cell wall</location>
        <topology evidence="1">Peptidoglycan-anchor</topology>
    </subcellularLocation>
</comment>
<name>A0A4R6BY71_9STAP</name>
<keyword evidence="3" id="KW-0964">Secreted</keyword>
<keyword evidence="7" id="KW-1133">Transmembrane helix</keyword>
<feature type="domain" description="Gram-positive cocci surface proteins LPxTG" evidence="9">
    <location>
        <begin position="109"/>
        <end position="139"/>
    </location>
</feature>
<comment type="caution">
    <text evidence="10">The sequence shown here is derived from an EMBL/GenBank/DDBJ whole genome shotgun (WGS) entry which is preliminary data.</text>
</comment>
<dbReference type="AlphaFoldDB" id="A0A4R6BY71"/>
<gene>
    <name evidence="10" type="ORF">ERX55_09350</name>
</gene>
<feature type="chain" id="PRO_5021000951" evidence="8">
    <location>
        <begin position="28"/>
        <end position="146"/>
    </location>
</feature>
<keyword evidence="4 8" id="KW-0732">Signal</keyword>
<organism evidence="10 11">
    <name type="scientific">Macrococcus bovicus</name>
    <dbReference type="NCBI Taxonomy" id="69968"/>
    <lineage>
        <taxon>Bacteria</taxon>
        <taxon>Bacillati</taxon>
        <taxon>Bacillota</taxon>
        <taxon>Bacilli</taxon>
        <taxon>Bacillales</taxon>
        <taxon>Staphylococcaceae</taxon>
        <taxon>Macrococcus</taxon>
    </lineage>
</organism>
<keyword evidence="2" id="KW-0134">Cell wall</keyword>
<feature type="region of interest" description="Disordered" evidence="6">
    <location>
        <begin position="98"/>
        <end position="120"/>
    </location>
</feature>
<keyword evidence="7" id="KW-0812">Transmembrane</keyword>
<keyword evidence="11" id="KW-1185">Reference proteome</keyword>
<keyword evidence="5" id="KW-0572">Peptidoglycan-anchor</keyword>
<evidence type="ECO:0000256" key="6">
    <source>
        <dbReference type="SAM" id="MobiDB-lite"/>
    </source>
</evidence>
<feature type="signal peptide" evidence="8">
    <location>
        <begin position="1"/>
        <end position="27"/>
    </location>
</feature>
<protein>
    <submittedName>
        <fullName evidence="10">LPXTG cell wall anchor domain-containing protein</fullName>
    </submittedName>
</protein>
<dbReference type="Proteomes" id="UP000294843">
    <property type="component" value="Unassembled WGS sequence"/>
</dbReference>
<reference evidence="10 11" key="1">
    <citation type="submission" date="2019-01" db="EMBL/GenBank/DDBJ databases">
        <title>Draft genome sequences of the type strains of six Macrococcus species.</title>
        <authorList>
            <person name="Mazhar S."/>
            <person name="Altermann E."/>
            <person name="Hill C."/>
            <person name="Mcauliffe O."/>
        </authorList>
    </citation>
    <scope>NUCLEOTIDE SEQUENCE [LARGE SCALE GENOMIC DNA]</scope>
    <source>
        <strain evidence="10 11">ATCC 51825</strain>
    </source>
</reference>
<feature type="compositionally biased region" description="Low complexity" evidence="6">
    <location>
        <begin position="98"/>
        <end position="114"/>
    </location>
</feature>
<evidence type="ECO:0000256" key="2">
    <source>
        <dbReference type="ARBA" id="ARBA00022512"/>
    </source>
</evidence>